<dbReference type="Gene3D" id="3.30.300.30">
    <property type="match status" value="1"/>
</dbReference>
<dbReference type="PANTHER" id="PTHR43767">
    <property type="entry name" value="LONG-CHAIN-FATTY-ACID--COA LIGASE"/>
    <property type="match status" value="1"/>
</dbReference>
<keyword evidence="3" id="KW-0436">Ligase</keyword>
<dbReference type="CDD" id="cd05936">
    <property type="entry name" value="FC-FACS_FadD_like"/>
    <property type="match status" value="1"/>
</dbReference>
<dbReference type="EMBL" id="JAUOPU010000002">
    <property type="protein sequence ID" value="MDO6541413.1"/>
    <property type="molecule type" value="Genomic_DNA"/>
</dbReference>
<dbReference type="InterPro" id="IPR045851">
    <property type="entry name" value="AMP-bd_C_sf"/>
</dbReference>
<dbReference type="GO" id="GO:0016877">
    <property type="term" value="F:ligase activity, forming carbon-sulfur bonds"/>
    <property type="evidence" value="ECO:0007669"/>
    <property type="project" value="UniProtKB-ARBA"/>
</dbReference>
<organism evidence="3 4">
    <name type="scientific">Photobacterium sanguinicancri</name>
    <dbReference type="NCBI Taxonomy" id="875932"/>
    <lineage>
        <taxon>Bacteria</taxon>
        <taxon>Pseudomonadati</taxon>
        <taxon>Pseudomonadota</taxon>
        <taxon>Gammaproteobacteria</taxon>
        <taxon>Vibrionales</taxon>
        <taxon>Vibrionaceae</taxon>
        <taxon>Photobacterium</taxon>
    </lineage>
</organism>
<dbReference type="AlphaFoldDB" id="A0AAW7Y387"/>
<protein>
    <submittedName>
        <fullName evidence="3">Long-chain fatty acid--CoA ligase</fullName>
    </submittedName>
</protein>
<dbReference type="PROSITE" id="PS00455">
    <property type="entry name" value="AMP_BINDING"/>
    <property type="match status" value="1"/>
</dbReference>
<sequence>MMSLAAALQRNAQCKPNKTAIICGDSQLTYAQFDALAGQVASGLVAKGLQAGDRVALSCPNLPFFPIVYYGIQKAGGVVVPFNVLLRQREIKYHLEDSQAKFFFCFEGTPDLPMAQEGIAAFNQVAECEDMVVMTVDQSQLVYNGIPTLSSFIAKQAPLADYVPRLEGDTCVILYTSGTTGLPKGAELSQSNMVCNALVAQTLMGCQGDDVQLVTLPLFHTFGQTVQMNASVLMGASMVLVPRFEPSLVLSLIAKHKVTAFAGVPTMYIGLNHCQSDDDTSSLRIAISGGASLPKEVIHTFENRFNVPILEGYGLSETSPVACFNHLDQPRIPGSVGQPIQGVEVRLVDISGQSVPVGEDGEVIIRGHNVMKGYLNRPEATKEAMRDGWFYTGDIGRFDDNGNVYIVDRVKDLIIRGGFNVYPREIEEVFMTHPAVAMVAVIGIPNVEYGEEIKAYVVLKEGADADAEETALYEWGKEQFAAFKYPRSVEIRQRLPMSATGKILKKDLKAEVVEQQHSQEQASA</sequence>
<dbReference type="Gene3D" id="3.40.50.12780">
    <property type="entry name" value="N-terminal domain of ligase-like"/>
    <property type="match status" value="1"/>
</dbReference>
<dbReference type="Pfam" id="PF00501">
    <property type="entry name" value="AMP-binding"/>
    <property type="match status" value="1"/>
</dbReference>
<gene>
    <name evidence="3" type="ORF">Q4568_02645</name>
</gene>
<dbReference type="SUPFAM" id="SSF56801">
    <property type="entry name" value="Acetyl-CoA synthetase-like"/>
    <property type="match status" value="1"/>
</dbReference>
<dbReference type="RefSeq" id="WP_303498148.1">
    <property type="nucleotide sequence ID" value="NZ_JAUOPU010000002.1"/>
</dbReference>
<accession>A0AAW7Y387</accession>
<dbReference type="InterPro" id="IPR050237">
    <property type="entry name" value="ATP-dep_AMP-bd_enzyme"/>
</dbReference>
<dbReference type="InterPro" id="IPR000873">
    <property type="entry name" value="AMP-dep_synth/lig_dom"/>
</dbReference>
<reference evidence="3" key="1">
    <citation type="submission" date="2023-07" db="EMBL/GenBank/DDBJ databases">
        <title>Genome content predicts the carbon catabolic preferences of heterotrophic bacteria.</title>
        <authorList>
            <person name="Gralka M."/>
        </authorList>
    </citation>
    <scope>NUCLEOTIDE SEQUENCE</scope>
    <source>
        <strain evidence="3">G2M05</strain>
    </source>
</reference>
<dbReference type="Pfam" id="PF13193">
    <property type="entry name" value="AMP-binding_C"/>
    <property type="match status" value="1"/>
</dbReference>
<dbReference type="InterPro" id="IPR025110">
    <property type="entry name" value="AMP-bd_C"/>
</dbReference>
<evidence type="ECO:0000259" key="1">
    <source>
        <dbReference type="Pfam" id="PF00501"/>
    </source>
</evidence>
<name>A0AAW7Y387_9GAMM</name>
<dbReference type="PANTHER" id="PTHR43767:SF12">
    <property type="entry name" value="AMP-DEPENDENT SYNTHETASE AND LIGASE"/>
    <property type="match status" value="1"/>
</dbReference>
<dbReference type="InterPro" id="IPR020845">
    <property type="entry name" value="AMP-binding_CS"/>
</dbReference>
<evidence type="ECO:0000259" key="2">
    <source>
        <dbReference type="Pfam" id="PF13193"/>
    </source>
</evidence>
<dbReference type="InterPro" id="IPR042099">
    <property type="entry name" value="ANL_N_sf"/>
</dbReference>
<proteinExistence type="predicted"/>
<dbReference type="Proteomes" id="UP001170624">
    <property type="component" value="Unassembled WGS sequence"/>
</dbReference>
<evidence type="ECO:0000313" key="4">
    <source>
        <dbReference type="Proteomes" id="UP001170624"/>
    </source>
</evidence>
<evidence type="ECO:0000313" key="3">
    <source>
        <dbReference type="EMBL" id="MDO6541413.1"/>
    </source>
</evidence>
<feature type="domain" description="AMP-dependent synthetase/ligase" evidence="1">
    <location>
        <begin position="8"/>
        <end position="375"/>
    </location>
</feature>
<comment type="caution">
    <text evidence="3">The sequence shown here is derived from an EMBL/GenBank/DDBJ whole genome shotgun (WGS) entry which is preliminary data.</text>
</comment>
<feature type="domain" description="AMP-binding enzyme C-terminal" evidence="2">
    <location>
        <begin position="425"/>
        <end position="502"/>
    </location>
</feature>